<evidence type="ECO:0000313" key="3">
    <source>
        <dbReference type="EMBL" id="GAA0157813.1"/>
    </source>
</evidence>
<gene>
    <name evidence="3" type="ORF">LIER_38522</name>
</gene>
<name>A0AAV3Q3F8_LITER</name>
<accession>A0AAV3Q3F8</accession>
<evidence type="ECO:0000256" key="1">
    <source>
        <dbReference type="PROSITE-ProRule" id="PRU00561"/>
    </source>
</evidence>
<dbReference type="GO" id="GO:0061608">
    <property type="term" value="F:nuclear import signal receptor activity"/>
    <property type="evidence" value="ECO:0007669"/>
    <property type="project" value="InterPro"/>
</dbReference>
<dbReference type="Pfam" id="PF01749">
    <property type="entry name" value="IBB"/>
    <property type="match status" value="1"/>
</dbReference>
<feature type="domain" description="IBB" evidence="2">
    <location>
        <begin position="1"/>
        <end position="62"/>
    </location>
</feature>
<keyword evidence="4" id="KW-1185">Reference proteome</keyword>
<evidence type="ECO:0000313" key="4">
    <source>
        <dbReference type="Proteomes" id="UP001454036"/>
    </source>
</evidence>
<keyword evidence="1" id="KW-0813">Transport</keyword>
<sequence>MEEEMVLGPSERTAIRGNRYKVVLDADDGRRQMEGNIIEMRKNRRKKSLFTKRNETLQLHHQTSNVSQVQNPFDCDNYFFGSYLQSEELAEDTNNISFKECNDLKFEVEILLEGQVEHVVEIDVITKFDMITKSNDILGGVNVKECQLAFMKNALDGDFSFDPWIE</sequence>
<protein>
    <recommendedName>
        <fullName evidence="2">IBB domain-containing protein</fullName>
    </recommendedName>
</protein>
<dbReference type="Proteomes" id="UP001454036">
    <property type="component" value="Unassembled WGS sequence"/>
</dbReference>
<dbReference type="PROSITE" id="PS51214">
    <property type="entry name" value="IBB"/>
    <property type="match status" value="1"/>
</dbReference>
<dbReference type="AlphaFoldDB" id="A0AAV3Q3F8"/>
<evidence type="ECO:0000259" key="2">
    <source>
        <dbReference type="PROSITE" id="PS51214"/>
    </source>
</evidence>
<reference evidence="3 4" key="1">
    <citation type="submission" date="2024-01" db="EMBL/GenBank/DDBJ databases">
        <title>The complete chloroplast genome sequence of Lithospermum erythrorhizon: insights into the phylogenetic relationship among Boraginaceae species and the maternal lineages of purple gromwells.</title>
        <authorList>
            <person name="Okada T."/>
            <person name="Watanabe K."/>
        </authorList>
    </citation>
    <scope>NUCLEOTIDE SEQUENCE [LARGE SCALE GENOMIC DNA]</scope>
</reference>
<dbReference type="InterPro" id="IPR002652">
    <property type="entry name" value="Importin-a_IBB"/>
</dbReference>
<comment type="caution">
    <text evidence="3">The sequence shown here is derived from an EMBL/GenBank/DDBJ whole genome shotgun (WGS) entry which is preliminary data.</text>
</comment>
<proteinExistence type="predicted"/>
<dbReference type="GO" id="GO:0006606">
    <property type="term" value="P:protein import into nucleus"/>
    <property type="evidence" value="ECO:0007669"/>
    <property type="project" value="InterPro"/>
</dbReference>
<organism evidence="3 4">
    <name type="scientific">Lithospermum erythrorhizon</name>
    <name type="common">Purple gromwell</name>
    <name type="synonym">Lithospermum officinale var. erythrorhizon</name>
    <dbReference type="NCBI Taxonomy" id="34254"/>
    <lineage>
        <taxon>Eukaryota</taxon>
        <taxon>Viridiplantae</taxon>
        <taxon>Streptophyta</taxon>
        <taxon>Embryophyta</taxon>
        <taxon>Tracheophyta</taxon>
        <taxon>Spermatophyta</taxon>
        <taxon>Magnoliopsida</taxon>
        <taxon>eudicotyledons</taxon>
        <taxon>Gunneridae</taxon>
        <taxon>Pentapetalae</taxon>
        <taxon>asterids</taxon>
        <taxon>lamiids</taxon>
        <taxon>Boraginales</taxon>
        <taxon>Boraginaceae</taxon>
        <taxon>Boraginoideae</taxon>
        <taxon>Lithospermeae</taxon>
        <taxon>Lithospermum</taxon>
    </lineage>
</organism>
<dbReference type="EMBL" id="BAABME010019622">
    <property type="protein sequence ID" value="GAA0157813.1"/>
    <property type="molecule type" value="Genomic_DNA"/>
</dbReference>